<protein>
    <recommendedName>
        <fullName evidence="9">L,D-TPase catalytic domain-containing protein</fullName>
    </recommendedName>
</protein>
<evidence type="ECO:0000256" key="8">
    <source>
        <dbReference type="SAM" id="SignalP"/>
    </source>
</evidence>
<organism evidence="10 11">
    <name type="scientific">Allokutzneria multivorans</name>
    <dbReference type="NCBI Taxonomy" id="1142134"/>
    <lineage>
        <taxon>Bacteria</taxon>
        <taxon>Bacillati</taxon>
        <taxon>Actinomycetota</taxon>
        <taxon>Actinomycetes</taxon>
        <taxon>Pseudonocardiales</taxon>
        <taxon>Pseudonocardiaceae</taxon>
        <taxon>Allokutzneria</taxon>
    </lineage>
</organism>
<name>A0ABP7RLT6_9PSEU</name>
<dbReference type="SUPFAM" id="SSF141523">
    <property type="entry name" value="L,D-transpeptidase catalytic domain-like"/>
    <property type="match status" value="1"/>
</dbReference>
<dbReference type="PROSITE" id="PS51257">
    <property type="entry name" value="PROKAR_LIPOPROTEIN"/>
    <property type="match status" value="1"/>
</dbReference>
<evidence type="ECO:0000256" key="5">
    <source>
        <dbReference type="ARBA" id="ARBA00023316"/>
    </source>
</evidence>
<sequence>MYVRKTVMAMATLTAAGLLLTACGGTSDVQNAAQQQPIPSSSSVQPTTTAPTTTTTQPTTTQPTTTTPPTSSEKPKPKPDPKPEPKPTAEAPCTNVAAKACIDLSANKSWLMDNGKVVYGPVPITHGRKGYRTPPGTFKVFHKNKNHKSSIFNNAPMPNSVFFNGGIAFHQGSLRQTSHGCIHLSPAASQKYFSYLGYGDTVQVVP</sequence>
<dbReference type="PROSITE" id="PS52029">
    <property type="entry name" value="LD_TPASE"/>
    <property type="match status" value="1"/>
</dbReference>
<evidence type="ECO:0000256" key="2">
    <source>
        <dbReference type="ARBA" id="ARBA00022679"/>
    </source>
</evidence>
<feature type="compositionally biased region" description="Basic and acidic residues" evidence="7">
    <location>
        <begin position="73"/>
        <end position="87"/>
    </location>
</feature>
<feature type="active site" description="Proton donor/acceptor" evidence="6">
    <location>
        <position position="170"/>
    </location>
</feature>
<feature type="domain" description="L,D-TPase catalytic" evidence="9">
    <location>
        <begin position="98"/>
        <end position="205"/>
    </location>
</feature>
<feature type="active site" description="Nucleophile" evidence="6">
    <location>
        <position position="181"/>
    </location>
</feature>
<dbReference type="EMBL" id="BAABAL010000006">
    <property type="protein sequence ID" value="GAA3999306.1"/>
    <property type="molecule type" value="Genomic_DNA"/>
</dbReference>
<dbReference type="InterPro" id="IPR038063">
    <property type="entry name" value="Transpep_catalytic_dom"/>
</dbReference>
<feature type="region of interest" description="Disordered" evidence="7">
    <location>
        <begin position="31"/>
        <end position="91"/>
    </location>
</feature>
<keyword evidence="3 6" id="KW-0133">Cell shape</keyword>
<keyword evidence="11" id="KW-1185">Reference proteome</keyword>
<dbReference type="InterPro" id="IPR050979">
    <property type="entry name" value="LD-transpeptidase"/>
</dbReference>
<reference evidence="11" key="1">
    <citation type="journal article" date="2019" name="Int. J. Syst. Evol. Microbiol.">
        <title>The Global Catalogue of Microorganisms (GCM) 10K type strain sequencing project: providing services to taxonomists for standard genome sequencing and annotation.</title>
        <authorList>
            <consortium name="The Broad Institute Genomics Platform"/>
            <consortium name="The Broad Institute Genome Sequencing Center for Infectious Disease"/>
            <person name="Wu L."/>
            <person name="Ma J."/>
        </authorList>
    </citation>
    <scope>NUCLEOTIDE SEQUENCE [LARGE SCALE GENOMIC DNA]</scope>
    <source>
        <strain evidence="11">JCM 17342</strain>
    </source>
</reference>
<evidence type="ECO:0000313" key="11">
    <source>
        <dbReference type="Proteomes" id="UP001501747"/>
    </source>
</evidence>
<evidence type="ECO:0000259" key="9">
    <source>
        <dbReference type="PROSITE" id="PS52029"/>
    </source>
</evidence>
<keyword evidence="4 6" id="KW-0573">Peptidoglycan synthesis</keyword>
<feature type="compositionally biased region" description="Low complexity" evidence="7">
    <location>
        <begin position="31"/>
        <end position="72"/>
    </location>
</feature>
<dbReference type="Gene3D" id="2.40.440.10">
    <property type="entry name" value="L,D-transpeptidase catalytic domain-like"/>
    <property type="match status" value="1"/>
</dbReference>
<gene>
    <name evidence="10" type="ORF">GCM10022247_19430</name>
</gene>
<comment type="pathway">
    <text evidence="1 6">Cell wall biogenesis; peptidoglycan biosynthesis.</text>
</comment>
<proteinExistence type="predicted"/>
<dbReference type="Pfam" id="PF03734">
    <property type="entry name" value="YkuD"/>
    <property type="match status" value="1"/>
</dbReference>
<feature type="chain" id="PRO_5045747080" description="L,D-TPase catalytic domain-containing protein" evidence="8">
    <location>
        <begin position="33"/>
        <end position="206"/>
    </location>
</feature>
<accession>A0ABP7RLT6</accession>
<dbReference type="CDD" id="cd16913">
    <property type="entry name" value="YkuD_like"/>
    <property type="match status" value="1"/>
</dbReference>
<evidence type="ECO:0000256" key="4">
    <source>
        <dbReference type="ARBA" id="ARBA00022984"/>
    </source>
</evidence>
<feature type="signal peptide" evidence="8">
    <location>
        <begin position="1"/>
        <end position="32"/>
    </location>
</feature>
<dbReference type="RefSeq" id="WP_344872979.1">
    <property type="nucleotide sequence ID" value="NZ_BAABAL010000006.1"/>
</dbReference>
<keyword evidence="2" id="KW-0808">Transferase</keyword>
<dbReference type="Proteomes" id="UP001501747">
    <property type="component" value="Unassembled WGS sequence"/>
</dbReference>
<dbReference type="PANTHER" id="PTHR30582:SF33">
    <property type="entry name" value="EXPORTED PROTEIN"/>
    <property type="match status" value="1"/>
</dbReference>
<dbReference type="PANTHER" id="PTHR30582">
    <property type="entry name" value="L,D-TRANSPEPTIDASE"/>
    <property type="match status" value="1"/>
</dbReference>
<evidence type="ECO:0000256" key="1">
    <source>
        <dbReference type="ARBA" id="ARBA00004752"/>
    </source>
</evidence>
<evidence type="ECO:0000256" key="3">
    <source>
        <dbReference type="ARBA" id="ARBA00022960"/>
    </source>
</evidence>
<evidence type="ECO:0000313" key="10">
    <source>
        <dbReference type="EMBL" id="GAA3999306.1"/>
    </source>
</evidence>
<evidence type="ECO:0000256" key="7">
    <source>
        <dbReference type="SAM" id="MobiDB-lite"/>
    </source>
</evidence>
<keyword evidence="5 6" id="KW-0961">Cell wall biogenesis/degradation</keyword>
<evidence type="ECO:0000256" key="6">
    <source>
        <dbReference type="PROSITE-ProRule" id="PRU01373"/>
    </source>
</evidence>
<keyword evidence="8" id="KW-0732">Signal</keyword>
<comment type="caution">
    <text evidence="10">The sequence shown here is derived from an EMBL/GenBank/DDBJ whole genome shotgun (WGS) entry which is preliminary data.</text>
</comment>
<dbReference type="InterPro" id="IPR005490">
    <property type="entry name" value="LD_TPept_cat_dom"/>
</dbReference>